<proteinExistence type="predicted"/>
<protein>
    <submittedName>
        <fullName evidence="1">Uncharacterized protein</fullName>
    </submittedName>
</protein>
<reference evidence="1 2" key="1">
    <citation type="submission" date="2011-08" db="EMBL/GenBank/DDBJ databases">
        <authorList>
            <person name="Weinstock G."/>
            <person name="Sodergren E."/>
            <person name="Clifton S."/>
            <person name="Fulton L."/>
            <person name="Fulton B."/>
            <person name="Courtney L."/>
            <person name="Fronick C."/>
            <person name="Harrison M."/>
            <person name="Strong C."/>
            <person name="Farmer C."/>
            <person name="Delahaunty K."/>
            <person name="Markovic C."/>
            <person name="Hall O."/>
            <person name="Minx P."/>
            <person name="Tomlinson C."/>
            <person name="Mitreva M."/>
            <person name="Hou S."/>
            <person name="Chen J."/>
            <person name="Wollam A."/>
            <person name="Pepin K.H."/>
            <person name="Johnson M."/>
            <person name="Bhonagiri V."/>
            <person name="Zhang X."/>
            <person name="Suruliraj S."/>
            <person name="Warren W."/>
            <person name="Chinwalla A."/>
            <person name="Mardis E.R."/>
            <person name="Wilson R.K."/>
        </authorList>
    </citation>
    <scope>NUCLEOTIDE SEQUENCE [LARGE SCALE GENOMIC DNA]</scope>
    <source>
        <strain evidence="1 2">DSM 18206</strain>
    </source>
</reference>
<dbReference type="HOGENOM" id="CLU_2736727_0_0_10"/>
<accession>G6AW45</accession>
<name>G6AW45_9BACT</name>
<dbReference type="AlphaFoldDB" id="G6AW45"/>
<evidence type="ECO:0000313" key="2">
    <source>
        <dbReference type="Proteomes" id="UP000004407"/>
    </source>
</evidence>
<dbReference type="EMBL" id="AFZZ01000079">
    <property type="protein sequence ID" value="EHJ41358.1"/>
    <property type="molecule type" value="Genomic_DNA"/>
</dbReference>
<evidence type="ECO:0000313" key="1">
    <source>
        <dbReference type="EMBL" id="EHJ41358.1"/>
    </source>
</evidence>
<sequence length="71" mass="8522">MLWRRGSEELCRNVIKQKLRKYNNTSSVKNTEENRVILTLARAVYRKYIMSVYAQNLFSVRFLNSRGKDTY</sequence>
<comment type="caution">
    <text evidence="1">The sequence shown here is derived from an EMBL/GenBank/DDBJ whole genome shotgun (WGS) entry which is preliminary data.</text>
</comment>
<gene>
    <name evidence="1" type="ORF">HMPREF0673_00842</name>
</gene>
<organism evidence="1 2">
    <name type="scientific">Leyella stercorea DSM 18206</name>
    <dbReference type="NCBI Taxonomy" id="1002367"/>
    <lineage>
        <taxon>Bacteria</taxon>
        <taxon>Pseudomonadati</taxon>
        <taxon>Bacteroidota</taxon>
        <taxon>Bacteroidia</taxon>
        <taxon>Bacteroidales</taxon>
        <taxon>Prevotellaceae</taxon>
        <taxon>Leyella</taxon>
    </lineage>
</organism>
<dbReference type="Proteomes" id="UP000004407">
    <property type="component" value="Unassembled WGS sequence"/>
</dbReference>